<evidence type="ECO:0000256" key="1">
    <source>
        <dbReference type="ARBA" id="ARBA00022723"/>
    </source>
</evidence>
<dbReference type="EMBL" id="JARTCD010000039">
    <property type="protein sequence ID" value="KAJ8656514.1"/>
    <property type="molecule type" value="Genomic_DNA"/>
</dbReference>
<organism evidence="7 8">
    <name type="scientific">Lichtheimia ornata</name>
    <dbReference type="NCBI Taxonomy" id="688661"/>
    <lineage>
        <taxon>Eukaryota</taxon>
        <taxon>Fungi</taxon>
        <taxon>Fungi incertae sedis</taxon>
        <taxon>Mucoromycota</taxon>
        <taxon>Mucoromycotina</taxon>
        <taxon>Mucoromycetes</taxon>
        <taxon>Mucorales</taxon>
        <taxon>Lichtheimiaceae</taxon>
        <taxon>Lichtheimia</taxon>
    </lineage>
</organism>
<dbReference type="PROSITE" id="PS50271">
    <property type="entry name" value="ZF_UBP"/>
    <property type="match status" value="1"/>
</dbReference>
<evidence type="ECO:0000256" key="2">
    <source>
        <dbReference type="ARBA" id="ARBA00022771"/>
    </source>
</evidence>
<feature type="domain" description="RING-type" evidence="5">
    <location>
        <begin position="169"/>
        <end position="209"/>
    </location>
</feature>
<dbReference type="GeneID" id="83215244"/>
<proteinExistence type="predicted"/>
<dbReference type="Proteomes" id="UP001234581">
    <property type="component" value="Unassembled WGS sequence"/>
</dbReference>
<dbReference type="GO" id="GO:0016567">
    <property type="term" value="P:protein ubiquitination"/>
    <property type="evidence" value="ECO:0007669"/>
    <property type="project" value="TreeGrafter"/>
</dbReference>
<keyword evidence="8" id="KW-1185">Reference proteome</keyword>
<accession>A0AAD7UZJ1</accession>
<dbReference type="CDD" id="cd16457">
    <property type="entry name" value="RING-H2_BRAP2"/>
    <property type="match status" value="1"/>
</dbReference>
<dbReference type="PROSITE" id="PS50089">
    <property type="entry name" value="ZF_RING_2"/>
    <property type="match status" value="1"/>
</dbReference>
<dbReference type="Gene3D" id="3.30.40.10">
    <property type="entry name" value="Zinc/RING finger domain, C3HC4 (zinc finger)"/>
    <property type="match status" value="2"/>
</dbReference>
<dbReference type="GO" id="GO:0008270">
    <property type="term" value="F:zinc ion binding"/>
    <property type="evidence" value="ECO:0007669"/>
    <property type="project" value="UniProtKB-KW"/>
</dbReference>
<keyword evidence="1" id="KW-0479">Metal-binding</keyword>
<keyword evidence="2 4" id="KW-0863">Zinc-finger</keyword>
<evidence type="ECO:0000259" key="5">
    <source>
        <dbReference type="PROSITE" id="PS50089"/>
    </source>
</evidence>
<dbReference type="PANTHER" id="PTHR24007">
    <property type="entry name" value="BRCA1-ASSOCIATED PROTEIN"/>
    <property type="match status" value="1"/>
</dbReference>
<keyword evidence="3" id="KW-0862">Zinc</keyword>
<dbReference type="InterPro" id="IPR013083">
    <property type="entry name" value="Znf_RING/FYVE/PHD"/>
</dbReference>
<dbReference type="Pfam" id="PF07576">
    <property type="entry name" value="BRAP2"/>
    <property type="match status" value="1"/>
</dbReference>
<dbReference type="Pfam" id="PF13639">
    <property type="entry name" value="zf-RING_2"/>
    <property type="match status" value="1"/>
</dbReference>
<dbReference type="AlphaFoldDB" id="A0AAD7UZJ1"/>
<evidence type="ECO:0000313" key="8">
    <source>
        <dbReference type="Proteomes" id="UP001234581"/>
    </source>
</evidence>
<dbReference type="PANTHER" id="PTHR24007:SF7">
    <property type="entry name" value="BRCA1-ASSOCIATED PROTEIN"/>
    <property type="match status" value="1"/>
</dbReference>
<comment type="caution">
    <text evidence="7">The sequence shown here is derived from an EMBL/GenBank/DDBJ whole genome shotgun (WGS) entry which is preliminary data.</text>
</comment>
<dbReference type="InterPro" id="IPR011422">
    <property type="entry name" value="BRAP2/ETP1_RRM"/>
</dbReference>
<evidence type="ECO:0000256" key="3">
    <source>
        <dbReference type="ARBA" id="ARBA00022833"/>
    </source>
</evidence>
<dbReference type="SMART" id="SM00290">
    <property type="entry name" value="ZnF_UBP"/>
    <property type="match status" value="1"/>
</dbReference>
<evidence type="ECO:0000313" key="7">
    <source>
        <dbReference type="EMBL" id="KAJ8656514.1"/>
    </source>
</evidence>
<gene>
    <name evidence="7" type="ORF">O0I10_007837</name>
</gene>
<dbReference type="GO" id="GO:0061630">
    <property type="term" value="F:ubiquitin protein ligase activity"/>
    <property type="evidence" value="ECO:0007669"/>
    <property type="project" value="TreeGrafter"/>
</dbReference>
<dbReference type="Pfam" id="PF02148">
    <property type="entry name" value="zf-UBP"/>
    <property type="match status" value="1"/>
</dbReference>
<dbReference type="InterPro" id="IPR001841">
    <property type="entry name" value="Znf_RING"/>
</dbReference>
<protein>
    <recommendedName>
        <fullName evidence="9">Brca1-associated protein</fullName>
    </recommendedName>
</protein>
<evidence type="ECO:0008006" key="9">
    <source>
        <dbReference type="Google" id="ProtNLM"/>
    </source>
</evidence>
<dbReference type="GO" id="GO:0005737">
    <property type="term" value="C:cytoplasm"/>
    <property type="evidence" value="ECO:0007669"/>
    <property type="project" value="TreeGrafter"/>
</dbReference>
<dbReference type="GO" id="GO:0007265">
    <property type="term" value="P:Ras protein signal transduction"/>
    <property type="evidence" value="ECO:0007669"/>
    <property type="project" value="TreeGrafter"/>
</dbReference>
<dbReference type="SUPFAM" id="SSF57850">
    <property type="entry name" value="RING/U-box"/>
    <property type="match status" value="2"/>
</dbReference>
<dbReference type="RefSeq" id="XP_058341427.1">
    <property type="nucleotide sequence ID" value="XM_058487849.1"/>
</dbReference>
<name>A0AAD7UZJ1_9FUNG</name>
<dbReference type="InterPro" id="IPR001607">
    <property type="entry name" value="Znf_UBP"/>
</dbReference>
<dbReference type="InterPro" id="IPR047243">
    <property type="entry name" value="RING-H2_BRAP2"/>
</dbReference>
<reference evidence="7 8" key="1">
    <citation type="submission" date="2023-03" db="EMBL/GenBank/DDBJ databases">
        <title>Genome sequence of Lichtheimia ornata CBS 291.66.</title>
        <authorList>
            <person name="Mohabir J.T."/>
            <person name="Shea T.P."/>
            <person name="Kurbessoian T."/>
            <person name="Berby B."/>
            <person name="Fontaine J."/>
            <person name="Livny J."/>
            <person name="Gnirke A."/>
            <person name="Stajich J.E."/>
            <person name="Cuomo C.A."/>
        </authorList>
    </citation>
    <scope>NUCLEOTIDE SEQUENCE [LARGE SCALE GENOMIC DNA]</scope>
    <source>
        <strain evidence="7">CBS 291.66</strain>
    </source>
</reference>
<evidence type="ECO:0000256" key="4">
    <source>
        <dbReference type="PROSITE-ProRule" id="PRU00502"/>
    </source>
</evidence>
<evidence type="ECO:0000259" key="6">
    <source>
        <dbReference type="PROSITE" id="PS50271"/>
    </source>
</evidence>
<feature type="domain" description="UBP-type" evidence="6">
    <location>
        <begin position="206"/>
        <end position="313"/>
    </location>
</feature>
<dbReference type="SMART" id="SM00184">
    <property type="entry name" value="RING"/>
    <property type="match status" value="1"/>
</dbReference>
<sequence>MRSNDTSQIDVSPIGVLFPIAAESEPHRAVLRLYSNITEATISTDKDKLFGSNTFICEDIITCTTDIPSYYSILDLLNFVCPVDIFVKHYWIIRDQSSTTCTLLMKFRNLEAAREYYWQYSNRPFTSMEPDVCQVLFIDSIEANTGFSAPYSIPFLPTPQYDEDTAPTCPVCLEAMDERISSLLTILCQHTFHYYCLSKWGDGSCPVCRYSQISTARAPSMPSTDQRSSLASDLTRCADCGSPQSLWICLICGHAGCKDDGLNHALLHYKDTSHPYALEIETQRVWDYVGDGYVHRLIQNMVDGKIVELSNSDEDTIPEDKMESLSLEFSSLLTTKLDSQRIYYEDLLDRLTTQLSVHSNQVKSLLKEFHASKCMNENIITRNCEKSERARKAVAQKNTLEHQTEQYAISNESQKLDLTAEKKLTTELLSESQTLRSKLLEKKNAARELCDQIRDLTFFLEARDKVQKQPELKGGDIGTNCHNG</sequence>